<name>A0AAN6RDB1_9PLEO</name>
<feature type="transmembrane region" description="Helical" evidence="10">
    <location>
        <begin position="885"/>
        <end position="905"/>
    </location>
</feature>
<feature type="transmembrane region" description="Helical" evidence="10">
    <location>
        <begin position="308"/>
        <end position="330"/>
    </location>
</feature>
<proteinExistence type="predicted"/>
<feature type="transmembrane region" description="Helical" evidence="10">
    <location>
        <begin position="276"/>
        <end position="296"/>
    </location>
</feature>
<keyword evidence="4" id="KW-0547">Nucleotide-binding</keyword>
<feature type="domain" description="ABC transmembrane type-1" evidence="12">
    <location>
        <begin position="276"/>
        <end position="553"/>
    </location>
</feature>
<protein>
    <recommendedName>
        <fullName evidence="15">ABC transporter</fullName>
    </recommendedName>
</protein>
<feature type="transmembrane region" description="Helical" evidence="10">
    <location>
        <begin position="62"/>
        <end position="87"/>
    </location>
</feature>
<dbReference type="SUPFAM" id="SSF53474">
    <property type="entry name" value="alpha/beta-Hydrolases"/>
    <property type="match status" value="1"/>
</dbReference>
<sequence>MSAACSTDGSFGPGVGSCRGGFDFTLGFEDSVLGLLPQAALLLLAPIRLATLRRRHNKVARYSHLGFLKTVFGICYIISSIVLLAIWSEIDAFKTNMSVAAAALEFLGSLLIVTLSQLEHSRAVRPSQLLQLFLLILLLCDAVRLRTLFLMDYPASIVTPASIHTFLTGLLLLLESLDKRELFRSDGDRRLPPEETMGLFGKSVFWYLNGLFREGYRKILKPADLYSMDADLESKDRVIRFQEVWGKQHDANKSSLIKTIIKVLWWDLLQPIPPRLIQLATTISQPYLISAMIAFVQNSDGSESRNVGYGLIAAFAFNYMLLAISLSWSAQSMARFQTKLRGCLISTLYEKTLKTSSKDVDLGTATVLMNVDVDKVLQGFKQINELWAAFILSGVASYIMYTHLGVAFVAPFLTIVICVALSAWIGIAMKARQMIYAAATERRVTAIAYIVGNMKGVRMLGLTETVLNMLTNLRHVDVEAGKFLRKLMIWVTLISNVMFQLTTVATYVTFAVITILRDNGENLNLNNLYGSLSALKLFTTPFQSVLQSIPAMQIAYASLERIENFLKTGLKPEEITLEPSSESSNESIELLPLSTVRSDSVFALEKAEFSIDGQPLLFNMTTKIPAASFTMIVGTVGSGKSVFLRSLVGETSLTNGRFQHHSSGTAFCEQQVWLRNATVRENIVGEDQFDERWYQKVLWSCGLLQDLREMKQGDRTPIGSKGVSLSGGQKNRMSLARALYARKPVLVIDDMLAGLDNNTERIVFDRVFGRNGILRKSGATVILATHATHYARYADQILILSEGQIIEQGTYPELIQKTVDFRKFDGDHASEADGQGEASTLDDEKDLILASTIITEEDEVEDASRQTGDSRSLLFFFKTIGSKHMFISLLTCVGGIAMTQIQYFWLKWWAESNDKSRSGTVRQLYLFIVVTVVNVVLYFFYFAHYALWIQPRLSLNMHAAQLIALMRARFSFLVSTDIGSITNRFSQDILLVDLHLPVAWLNVSFEMLFTICSIVIMSIATPPVAATIPILGIVGYFIQRVYLRTSRQVRLMDLEAKAPLCTHFLETMAGISTVRAFGWTESYRNRNDTLLNQSQIPFYLLAAIQNWLSLVLELAVAGMITMIVGLAVGLRDKIDPGYLGLALVSTMDLGVGFRIIIIYWTELETSLSAVVRILQFQATPSEQKELVTADPPESWPKNGHVSFHNLAASYSEEGRQILNGINLDIKAGEKIGLCGRTGSGKSSLVASLFGLLHQRDGQILIDDIPTTDVSLSALRSKIIALPQEPLFLKGTVRYNLAPWIPEDNRPVISDEHMKEALQQVQLWDKLSAIAVAEESALDINLDNVDSLLSQGERQLFCLARATLMNGKIVVLDEATSSVDVQTDALMQRILRTAFADRTIIAIAHRLDTILDFDRVVVMDAGRIVEVGAPKKLMETQEILLGITTLTNASATKPTATIDGGVIIGTTTTIPSAPAKVHQFLGVPFAAPPQRFSPPQPYQSWKQPLKTQKKKAACIQEFAFPEPAKSLTLNLFNNPPPEESEDCLYLNVYVPSTPPPKGGRAVLFWIYGGGLYFGDASQAAYDGSHFAAFEDVILVAANYRTNVFGFPSAPSLPSPPTTSASSTSALPCPGSSGTSALSAATPVKSPSSARAREPSP</sequence>
<dbReference type="Pfam" id="PF24357">
    <property type="entry name" value="TMD0_ABC"/>
    <property type="match status" value="1"/>
</dbReference>
<dbReference type="PROSITE" id="PS00941">
    <property type="entry name" value="CARBOXYLESTERASE_B_2"/>
    <property type="match status" value="1"/>
</dbReference>
<dbReference type="Gene3D" id="3.40.50.300">
    <property type="entry name" value="P-loop containing nucleotide triphosphate hydrolases"/>
    <property type="match status" value="2"/>
</dbReference>
<feature type="transmembrane region" description="Helical" evidence="10">
    <location>
        <begin position="925"/>
        <end position="949"/>
    </location>
</feature>
<evidence type="ECO:0000256" key="6">
    <source>
        <dbReference type="ARBA" id="ARBA00022989"/>
    </source>
</evidence>
<feature type="transmembrane region" description="Helical" evidence="10">
    <location>
        <begin position="487"/>
        <end position="516"/>
    </location>
</feature>
<dbReference type="GO" id="GO:0016887">
    <property type="term" value="F:ATP hydrolysis activity"/>
    <property type="evidence" value="ECO:0007669"/>
    <property type="project" value="InterPro"/>
</dbReference>
<evidence type="ECO:0000256" key="5">
    <source>
        <dbReference type="ARBA" id="ARBA00022840"/>
    </source>
</evidence>
<evidence type="ECO:0000256" key="4">
    <source>
        <dbReference type="ARBA" id="ARBA00022741"/>
    </source>
</evidence>
<evidence type="ECO:0000313" key="14">
    <source>
        <dbReference type="Proteomes" id="UP001280581"/>
    </source>
</evidence>
<dbReference type="PANTHER" id="PTHR24223">
    <property type="entry name" value="ATP-BINDING CASSETTE SUB-FAMILY C"/>
    <property type="match status" value="1"/>
</dbReference>
<keyword evidence="3 10" id="KW-0812">Transmembrane</keyword>
<dbReference type="InterPro" id="IPR050173">
    <property type="entry name" value="ABC_transporter_C-like"/>
</dbReference>
<evidence type="ECO:0000256" key="1">
    <source>
        <dbReference type="ARBA" id="ARBA00004141"/>
    </source>
</evidence>
<dbReference type="InterPro" id="IPR029058">
    <property type="entry name" value="AB_hydrolase_fold"/>
</dbReference>
<evidence type="ECO:0000256" key="10">
    <source>
        <dbReference type="SAM" id="Phobius"/>
    </source>
</evidence>
<dbReference type="InterPro" id="IPR019819">
    <property type="entry name" value="Carboxylesterase_B_CS"/>
</dbReference>
<reference evidence="13 14" key="1">
    <citation type="submission" date="2021-02" db="EMBL/GenBank/DDBJ databases">
        <title>Genome assembly of Pseudopithomyces chartarum.</title>
        <authorList>
            <person name="Jauregui R."/>
            <person name="Singh J."/>
            <person name="Voisey C."/>
        </authorList>
    </citation>
    <scope>NUCLEOTIDE SEQUENCE [LARGE SCALE GENOMIC DNA]</scope>
    <source>
        <strain evidence="13 14">AGR01</strain>
    </source>
</reference>
<dbReference type="PROSITE" id="PS00211">
    <property type="entry name" value="ABC_TRANSPORTER_1"/>
    <property type="match status" value="2"/>
</dbReference>
<dbReference type="PANTHER" id="PTHR24223:SF399">
    <property type="entry name" value="ABC TRANSPORTER ATNG"/>
    <property type="match status" value="1"/>
</dbReference>
<feature type="transmembrane region" description="Helical" evidence="10">
    <location>
        <begin position="32"/>
        <end position="50"/>
    </location>
</feature>
<dbReference type="InterPro" id="IPR003593">
    <property type="entry name" value="AAA+_ATPase"/>
</dbReference>
<comment type="caution">
    <text evidence="13">The sequence shown here is derived from an EMBL/GenBank/DDBJ whole genome shotgun (WGS) entry which is preliminary data.</text>
</comment>
<dbReference type="CDD" id="cd18579">
    <property type="entry name" value="ABC_6TM_ABCC_D1"/>
    <property type="match status" value="1"/>
</dbReference>
<keyword evidence="8" id="KW-0325">Glycoprotein</keyword>
<keyword evidence="6 10" id="KW-1133">Transmembrane helix</keyword>
<dbReference type="EMBL" id="WVTA01000016">
    <property type="protein sequence ID" value="KAK3201396.1"/>
    <property type="molecule type" value="Genomic_DNA"/>
</dbReference>
<dbReference type="InterPro" id="IPR027417">
    <property type="entry name" value="P-loop_NTPase"/>
</dbReference>
<evidence type="ECO:0000256" key="8">
    <source>
        <dbReference type="ARBA" id="ARBA00023180"/>
    </source>
</evidence>
<evidence type="ECO:0000256" key="3">
    <source>
        <dbReference type="ARBA" id="ARBA00022692"/>
    </source>
</evidence>
<dbReference type="InterPro" id="IPR036640">
    <property type="entry name" value="ABC1_TM_sf"/>
</dbReference>
<feature type="transmembrane region" description="Helical" evidence="10">
    <location>
        <begin position="99"/>
        <end position="118"/>
    </location>
</feature>
<gene>
    <name evidence="13" type="ORF">GRF29_185g814223</name>
</gene>
<dbReference type="InterPro" id="IPR044746">
    <property type="entry name" value="ABCC_6TM_D1"/>
</dbReference>
<dbReference type="CDD" id="cd03244">
    <property type="entry name" value="ABCC_MRP_domain2"/>
    <property type="match status" value="1"/>
</dbReference>
<feature type="domain" description="ABC transmembrane type-1" evidence="12">
    <location>
        <begin position="886"/>
        <end position="1165"/>
    </location>
</feature>
<feature type="transmembrane region" description="Helical" evidence="10">
    <location>
        <begin position="130"/>
        <end position="149"/>
    </location>
</feature>
<evidence type="ECO:0000256" key="9">
    <source>
        <dbReference type="SAM" id="MobiDB-lite"/>
    </source>
</evidence>
<feature type="transmembrane region" description="Helical" evidence="10">
    <location>
        <begin position="407"/>
        <end position="427"/>
    </location>
</feature>
<evidence type="ECO:0000256" key="7">
    <source>
        <dbReference type="ARBA" id="ARBA00023136"/>
    </source>
</evidence>
<dbReference type="InterPro" id="IPR056227">
    <property type="entry name" value="TMD0_ABC"/>
</dbReference>
<feature type="transmembrane region" description="Helical" evidence="10">
    <location>
        <begin position="155"/>
        <end position="174"/>
    </location>
</feature>
<dbReference type="Pfam" id="PF00664">
    <property type="entry name" value="ABC_membrane"/>
    <property type="match status" value="2"/>
</dbReference>
<dbReference type="FunFam" id="3.40.50.300:FF:000838">
    <property type="entry name" value="ABC multidrug transporter (Eurofung)"/>
    <property type="match status" value="1"/>
</dbReference>
<organism evidence="13 14">
    <name type="scientific">Pseudopithomyces chartarum</name>
    <dbReference type="NCBI Taxonomy" id="1892770"/>
    <lineage>
        <taxon>Eukaryota</taxon>
        <taxon>Fungi</taxon>
        <taxon>Dikarya</taxon>
        <taxon>Ascomycota</taxon>
        <taxon>Pezizomycotina</taxon>
        <taxon>Dothideomycetes</taxon>
        <taxon>Pleosporomycetidae</taxon>
        <taxon>Pleosporales</taxon>
        <taxon>Massarineae</taxon>
        <taxon>Didymosphaeriaceae</taxon>
        <taxon>Pseudopithomyces</taxon>
    </lineage>
</organism>
<dbReference type="PROSITE" id="PS50929">
    <property type="entry name" value="ABC_TM1F"/>
    <property type="match status" value="2"/>
</dbReference>
<dbReference type="Pfam" id="PF00135">
    <property type="entry name" value="COesterase"/>
    <property type="match status" value="1"/>
</dbReference>
<feature type="transmembrane region" description="Helical" evidence="10">
    <location>
        <begin position="1098"/>
        <end position="1126"/>
    </location>
</feature>
<dbReference type="InterPro" id="IPR017871">
    <property type="entry name" value="ABC_transporter-like_CS"/>
</dbReference>
<comment type="subcellular location">
    <subcellularLocation>
        <location evidence="1">Membrane</location>
        <topology evidence="1">Multi-pass membrane protein</topology>
    </subcellularLocation>
</comment>
<feature type="transmembrane region" description="Helical" evidence="10">
    <location>
        <begin position="383"/>
        <end position="401"/>
    </location>
</feature>
<feature type="domain" description="ABC transporter" evidence="11">
    <location>
        <begin position="596"/>
        <end position="827"/>
    </location>
</feature>
<evidence type="ECO:0000259" key="11">
    <source>
        <dbReference type="PROSITE" id="PS50893"/>
    </source>
</evidence>
<dbReference type="Proteomes" id="UP001280581">
    <property type="component" value="Unassembled WGS sequence"/>
</dbReference>
<dbReference type="SUPFAM" id="SSF52540">
    <property type="entry name" value="P-loop containing nucleoside triphosphate hydrolases"/>
    <property type="match status" value="2"/>
</dbReference>
<dbReference type="InterPro" id="IPR003439">
    <property type="entry name" value="ABC_transporter-like_ATP-bd"/>
</dbReference>
<evidence type="ECO:0008006" key="15">
    <source>
        <dbReference type="Google" id="ProtNLM"/>
    </source>
</evidence>
<feature type="transmembrane region" description="Helical" evidence="10">
    <location>
        <begin position="1007"/>
        <end position="1038"/>
    </location>
</feature>
<keyword evidence="7 10" id="KW-0472">Membrane</keyword>
<feature type="region of interest" description="Disordered" evidence="9">
    <location>
        <begin position="1609"/>
        <end position="1655"/>
    </location>
</feature>
<evidence type="ECO:0000313" key="13">
    <source>
        <dbReference type="EMBL" id="KAK3201396.1"/>
    </source>
</evidence>
<dbReference type="SMART" id="SM00382">
    <property type="entry name" value="AAA"/>
    <property type="match status" value="2"/>
</dbReference>
<dbReference type="InterPro" id="IPR044726">
    <property type="entry name" value="ABCC_6TM_D2"/>
</dbReference>
<dbReference type="Gene3D" id="3.40.50.1820">
    <property type="entry name" value="alpha/beta hydrolase"/>
    <property type="match status" value="1"/>
</dbReference>
<accession>A0AAN6RDB1</accession>
<dbReference type="InterPro" id="IPR002018">
    <property type="entry name" value="CarbesteraseB"/>
</dbReference>
<dbReference type="CDD" id="cd18580">
    <property type="entry name" value="ABC_6TM_ABCC_D2"/>
    <property type="match status" value="1"/>
</dbReference>
<dbReference type="GO" id="GO:0005524">
    <property type="term" value="F:ATP binding"/>
    <property type="evidence" value="ECO:0007669"/>
    <property type="project" value="UniProtKB-KW"/>
</dbReference>
<evidence type="ECO:0000259" key="12">
    <source>
        <dbReference type="PROSITE" id="PS50929"/>
    </source>
</evidence>
<keyword evidence="5" id="KW-0067">ATP-binding</keyword>
<dbReference type="InterPro" id="IPR011527">
    <property type="entry name" value="ABC1_TM_dom"/>
</dbReference>
<dbReference type="GO" id="GO:0140359">
    <property type="term" value="F:ABC-type transporter activity"/>
    <property type="evidence" value="ECO:0007669"/>
    <property type="project" value="InterPro"/>
</dbReference>
<feature type="compositionally biased region" description="Low complexity" evidence="9">
    <location>
        <begin position="1616"/>
        <end position="1648"/>
    </location>
</feature>
<dbReference type="Gene3D" id="1.20.1560.10">
    <property type="entry name" value="ABC transporter type 1, transmembrane domain"/>
    <property type="match status" value="2"/>
</dbReference>
<dbReference type="GO" id="GO:0016020">
    <property type="term" value="C:membrane"/>
    <property type="evidence" value="ECO:0007669"/>
    <property type="project" value="UniProtKB-SubCell"/>
</dbReference>
<dbReference type="Pfam" id="PF00005">
    <property type="entry name" value="ABC_tran"/>
    <property type="match status" value="2"/>
</dbReference>
<dbReference type="SUPFAM" id="SSF90123">
    <property type="entry name" value="ABC transporter transmembrane region"/>
    <property type="match status" value="2"/>
</dbReference>
<dbReference type="PROSITE" id="PS50893">
    <property type="entry name" value="ABC_TRANSPORTER_2"/>
    <property type="match status" value="2"/>
</dbReference>
<keyword evidence="2" id="KW-0813">Transport</keyword>
<evidence type="ECO:0000256" key="2">
    <source>
        <dbReference type="ARBA" id="ARBA00022448"/>
    </source>
</evidence>
<keyword evidence="14" id="KW-1185">Reference proteome</keyword>
<feature type="domain" description="ABC transporter" evidence="11">
    <location>
        <begin position="1201"/>
        <end position="1445"/>
    </location>
</feature>